<keyword evidence="5 15" id="KW-0479">Metal-binding</keyword>
<evidence type="ECO:0000256" key="8">
    <source>
        <dbReference type="ARBA" id="ARBA00022837"/>
    </source>
</evidence>
<dbReference type="Pfam" id="PF09260">
    <property type="entry name" value="A_amylase_dom_C"/>
    <property type="match status" value="1"/>
</dbReference>
<feature type="active site" description="Proton donor" evidence="13">
    <location>
        <position position="247"/>
    </location>
</feature>
<evidence type="ECO:0000256" key="10">
    <source>
        <dbReference type="ARBA" id="ARBA00023180"/>
    </source>
</evidence>
<keyword evidence="8 15" id="KW-0106">Calcium</keyword>
<evidence type="ECO:0000256" key="12">
    <source>
        <dbReference type="ARBA" id="ARBA00023295"/>
    </source>
</evidence>
<feature type="binding site" evidence="17">
    <location>
        <position position="315"/>
    </location>
    <ligand>
        <name>substrate</name>
    </ligand>
</feature>
<feature type="signal peptide" evidence="18">
    <location>
        <begin position="1"/>
        <end position="20"/>
    </location>
</feature>
<evidence type="ECO:0000256" key="13">
    <source>
        <dbReference type="PIRSR" id="PIRSR001024-1"/>
    </source>
</evidence>
<evidence type="ECO:0000256" key="11">
    <source>
        <dbReference type="ARBA" id="ARBA00023277"/>
    </source>
</evidence>
<evidence type="ECO:0000256" key="3">
    <source>
        <dbReference type="ARBA" id="ARBA00008061"/>
    </source>
</evidence>
<dbReference type="SMART" id="SM00642">
    <property type="entry name" value="Aamy"/>
    <property type="match status" value="1"/>
</dbReference>
<keyword evidence="12" id="KW-0326">Glycosidase</keyword>
<organism evidence="20 21">
    <name type="scientific">Pterulicium gracile</name>
    <dbReference type="NCBI Taxonomy" id="1884261"/>
    <lineage>
        <taxon>Eukaryota</taxon>
        <taxon>Fungi</taxon>
        <taxon>Dikarya</taxon>
        <taxon>Basidiomycota</taxon>
        <taxon>Agaricomycotina</taxon>
        <taxon>Agaricomycetes</taxon>
        <taxon>Agaricomycetidae</taxon>
        <taxon>Agaricales</taxon>
        <taxon>Pleurotineae</taxon>
        <taxon>Pterulaceae</taxon>
        <taxon>Pterulicium</taxon>
    </lineage>
</organism>
<dbReference type="GO" id="GO:0004556">
    <property type="term" value="F:alpha-amylase activity"/>
    <property type="evidence" value="ECO:0007669"/>
    <property type="project" value="UniProtKB-EC"/>
</dbReference>
<dbReference type="PIRSF" id="PIRSF001024">
    <property type="entry name" value="Alph-amyl_fung"/>
    <property type="match status" value="1"/>
</dbReference>
<keyword evidence="10" id="KW-0325">Glycoprotein</keyword>
<evidence type="ECO:0000256" key="1">
    <source>
        <dbReference type="ARBA" id="ARBA00000548"/>
    </source>
</evidence>
<feature type="binding site" evidence="15">
    <location>
        <position position="140"/>
    </location>
    <ligand>
        <name>Ca(2+)</name>
        <dbReference type="ChEBI" id="CHEBI:29108"/>
        <label>1</label>
    </ligand>
</feature>
<evidence type="ECO:0000256" key="18">
    <source>
        <dbReference type="SAM" id="SignalP"/>
    </source>
</evidence>
<name>A0A5C3Q524_9AGAR</name>
<dbReference type="SUPFAM" id="SSF51011">
    <property type="entry name" value="Glycosyl hydrolase domain"/>
    <property type="match status" value="1"/>
</dbReference>
<feature type="site" description="Transition state stabilizer" evidence="14">
    <location>
        <position position="315"/>
    </location>
</feature>
<feature type="binding site" evidence="15">
    <location>
        <position position="192"/>
    </location>
    <ligand>
        <name>Ca(2+)</name>
        <dbReference type="ChEBI" id="CHEBI:29108"/>
        <label>1</label>
    </ligand>
</feature>
<feature type="binding site" evidence="15">
    <location>
        <position position="227"/>
    </location>
    <ligand>
        <name>Ca(2+)</name>
        <dbReference type="ChEBI" id="CHEBI:29108"/>
        <label>1</label>
    </ligand>
</feature>
<dbReference type="CDD" id="cd11319">
    <property type="entry name" value="AmyAc_euk_AmyA"/>
    <property type="match status" value="1"/>
</dbReference>
<feature type="binding site" evidence="17">
    <location>
        <position position="221"/>
    </location>
    <ligand>
        <name>substrate</name>
    </ligand>
</feature>
<comment type="similarity">
    <text evidence="3">Belongs to the glycosyl hydrolase 13 family.</text>
</comment>
<dbReference type="InterPro" id="IPR017853">
    <property type="entry name" value="GH"/>
</dbReference>
<proteinExistence type="inferred from homology"/>
<feature type="active site" description="Nucleophile" evidence="13">
    <location>
        <position position="223"/>
    </location>
</feature>
<keyword evidence="11" id="KW-0119">Carbohydrate metabolism</keyword>
<evidence type="ECO:0000256" key="7">
    <source>
        <dbReference type="ARBA" id="ARBA00022801"/>
    </source>
</evidence>
<dbReference type="GO" id="GO:0005509">
    <property type="term" value="F:calcium ion binding"/>
    <property type="evidence" value="ECO:0007669"/>
    <property type="project" value="InterPro"/>
</dbReference>
<dbReference type="SUPFAM" id="SSF51445">
    <property type="entry name" value="(Trans)glycosidases"/>
    <property type="match status" value="1"/>
</dbReference>
<dbReference type="PANTHER" id="PTHR10357">
    <property type="entry name" value="ALPHA-AMYLASE FAMILY MEMBER"/>
    <property type="match status" value="1"/>
</dbReference>
<keyword evidence="21" id="KW-1185">Reference proteome</keyword>
<feature type="binding site" evidence="15">
    <location>
        <position position="223"/>
    </location>
    <ligand>
        <name>Ca(2+)</name>
        <dbReference type="ChEBI" id="CHEBI:29108"/>
        <label>2</label>
    </ligand>
</feature>
<dbReference type="EMBL" id="ML178857">
    <property type="protein sequence ID" value="TFK96636.1"/>
    <property type="molecule type" value="Genomic_DNA"/>
</dbReference>
<dbReference type="Gene3D" id="2.60.40.1180">
    <property type="entry name" value="Golgi alpha-mannosidase II"/>
    <property type="match status" value="1"/>
</dbReference>
<dbReference type="GO" id="GO:0016052">
    <property type="term" value="P:carbohydrate catabolic process"/>
    <property type="evidence" value="ECO:0007669"/>
    <property type="project" value="InterPro"/>
</dbReference>
<dbReference type="InterPro" id="IPR015340">
    <property type="entry name" value="A_amylase_C_dom"/>
</dbReference>
<dbReference type="Pfam" id="PF00128">
    <property type="entry name" value="Alpha-amylase"/>
    <property type="match status" value="1"/>
</dbReference>
<feature type="binding site" evidence="15">
    <location>
        <position position="179"/>
    </location>
    <ligand>
        <name>Ca(2+)</name>
        <dbReference type="ChEBI" id="CHEBI:29108"/>
        <label>1</label>
    </ligand>
</feature>
<dbReference type="InterPro" id="IPR006047">
    <property type="entry name" value="GH13_cat_dom"/>
</dbReference>
<sequence length="528" mass="58477">MLLSFKHFLSLLSIAQTARAASAHEWQKRSIYQVLTDRFARDGGDNTPCDTGKKQYCGGTWRAMIDRLDYIQGMGFDAVWISPIVENIEDDTDYGQAYHGYWTKDFYKLNPHFGTEKDLMDLSKALHDRNMFLMVDVVVNHVGAATDPPDYTSYNPFNSRSQYHPQCWVQDYTNQTEVEVCWLGDSKVSLVDVNTEDEGVVRELNSWIGELVKKYDVDGIRIDTLKHVRKDFWPEFAKSAGVWTVGEVLSDNVTYTADWSRVIDAVLDYPTWFQLTSAFKATNGSVASLAGVVTQAQHTFDGGEACTGSFLENHDQPRFASLTKDMALIKNAMAWPFINDGVPILYYGQEQGYEGAGDPDNRESLWNVNYDTSHPLVSHVTTLNKARKAAIAHNDGFVKTPVKFIQQPDPNAALAVSKPPFLTLLTNVGSKGSTTWQIGGTFAAPVIGELVDVFTCRGYRTSEDGHLKVESEGGMPMVMLEKGALDRDGSICPEVFYGSGAAATMARRPGGMGVLAASACLLLLTSWV</sequence>
<dbReference type="Gene3D" id="3.20.20.80">
    <property type="entry name" value="Glycosidases"/>
    <property type="match status" value="1"/>
</dbReference>
<evidence type="ECO:0000259" key="19">
    <source>
        <dbReference type="SMART" id="SM00642"/>
    </source>
</evidence>
<keyword evidence="9 16" id="KW-1015">Disulfide bond</keyword>
<evidence type="ECO:0000256" key="16">
    <source>
        <dbReference type="PIRSR" id="PIRSR001024-4"/>
    </source>
</evidence>
<evidence type="ECO:0000256" key="4">
    <source>
        <dbReference type="ARBA" id="ARBA00012595"/>
    </source>
</evidence>
<dbReference type="InterPro" id="IPR013777">
    <property type="entry name" value="A-amylase-like"/>
</dbReference>
<dbReference type="Proteomes" id="UP000305067">
    <property type="component" value="Unassembled WGS sequence"/>
</dbReference>
<evidence type="ECO:0000256" key="14">
    <source>
        <dbReference type="PIRSR" id="PIRSR001024-2"/>
    </source>
</evidence>
<keyword evidence="6 18" id="KW-0732">Signal</keyword>
<accession>A0A5C3Q524</accession>
<dbReference type="PANTHER" id="PTHR10357:SF215">
    <property type="entry name" value="ALPHA-AMYLASE 1"/>
    <property type="match status" value="1"/>
</dbReference>
<dbReference type="InterPro" id="IPR013780">
    <property type="entry name" value="Glyco_hydro_b"/>
</dbReference>
<feature type="binding site" evidence="17">
    <location>
        <position position="141"/>
    </location>
    <ligand>
        <name>substrate</name>
    </ligand>
</feature>
<feature type="disulfide bond" evidence="16">
    <location>
        <begin position="49"/>
        <end position="57"/>
    </location>
</feature>
<evidence type="ECO:0000256" key="17">
    <source>
        <dbReference type="PIRSR" id="PIRSR001024-5"/>
    </source>
</evidence>
<feature type="chain" id="PRO_5022783799" description="alpha-amylase" evidence="18">
    <location>
        <begin position="21"/>
        <end position="528"/>
    </location>
</feature>
<feature type="disulfide bond" evidence="16">
    <location>
        <begin position="167"/>
        <end position="181"/>
    </location>
</feature>
<evidence type="ECO:0000313" key="20">
    <source>
        <dbReference type="EMBL" id="TFK96636.1"/>
    </source>
</evidence>
<comment type="catalytic activity">
    <reaction evidence="1">
        <text>Endohydrolysis of (1-&gt;4)-alpha-D-glucosidic linkages in polysaccharides containing three or more (1-&gt;4)-alpha-linked D-glucose units.</text>
        <dbReference type="EC" id="3.2.1.1"/>
    </reaction>
</comment>
<feature type="disulfide bond" evidence="16">
    <location>
        <begin position="456"/>
        <end position="492"/>
    </location>
</feature>
<evidence type="ECO:0000256" key="9">
    <source>
        <dbReference type="ARBA" id="ARBA00023157"/>
    </source>
</evidence>
<reference evidence="20 21" key="1">
    <citation type="journal article" date="2019" name="Nat. Ecol. Evol.">
        <title>Megaphylogeny resolves global patterns of mushroom evolution.</title>
        <authorList>
            <person name="Varga T."/>
            <person name="Krizsan K."/>
            <person name="Foldi C."/>
            <person name="Dima B."/>
            <person name="Sanchez-Garcia M."/>
            <person name="Sanchez-Ramirez S."/>
            <person name="Szollosi G.J."/>
            <person name="Szarkandi J.G."/>
            <person name="Papp V."/>
            <person name="Albert L."/>
            <person name="Andreopoulos W."/>
            <person name="Angelini C."/>
            <person name="Antonin V."/>
            <person name="Barry K.W."/>
            <person name="Bougher N.L."/>
            <person name="Buchanan P."/>
            <person name="Buyck B."/>
            <person name="Bense V."/>
            <person name="Catcheside P."/>
            <person name="Chovatia M."/>
            <person name="Cooper J."/>
            <person name="Damon W."/>
            <person name="Desjardin D."/>
            <person name="Finy P."/>
            <person name="Geml J."/>
            <person name="Haridas S."/>
            <person name="Hughes K."/>
            <person name="Justo A."/>
            <person name="Karasinski D."/>
            <person name="Kautmanova I."/>
            <person name="Kiss B."/>
            <person name="Kocsube S."/>
            <person name="Kotiranta H."/>
            <person name="LaButti K.M."/>
            <person name="Lechner B.E."/>
            <person name="Liimatainen K."/>
            <person name="Lipzen A."/>
            <person name="Lukacs Z."/>
            <person name="Mihaltcheva S."/>
            <person name="Morgado L.N."/>
            <person name="Niskanen T."/>
            <person name="Noordeloos M.E."/>
            <person name="Ohm R.A."/>
            <person name="Ortiz-Santana B."/>
            <person name="Ovrebo C."/>
            <person name="Racz N."/>
            <person name="Riley R."/>
            <person name="Savchenko A."/>
            <person name="Shiryaev A."/>
            <person name="Soop K."/>
            <person name="Spirin V."/>
            <person name="Szebenyi C."/>
            <person name="Tomsovsky M."/>
            <person name="Tulloss R.E."/>
            <person name="Uehling J."/>
            <person name="Grigoriev I.V."/>
            <person name="Vagvolgyi C."/>
            <person name="Papp T."/>
            <person name="Martin F.M."/>
            <person name="Miettinen O."/>
            <person name="Hibbett D.S."/>
            <person name="Nagy L.G."/>
        </authorList>
    </citation>
    <scope>NUCLEOTIDE SEQUENCE [LARGE SCALE GENOMIC DNA]</scope>
    <source>
        <strain evidence="20 21">CBS 309.79</strain>
    </source>
</reference>
<dbReference type="FunFam" id="3.20.20.80:FF:000120">
    <property type="entry name" value="Alpha-amylase A"/>
    <property type="match status" value="1"/>
</dbReference>
<comment type="cofactor">
    <cofactor evidence="2">
        <name>Ca(2+)</name>
        <dbReference type="ChEBI" id="CHEBI:29108"/>
    </cofactor>
</comment>
<feature type="binding site" evidence="15">
    <location>
        <position position="247"/>
    </location>
    <ligand>
        <name>Ca(2+)</name>
        <dbReference type="ChEBI" id="CHEBI:29108"/>
        <label>2</label>
    </ligand>
</feature>
<dbReference type="STRING" id="1884261.A0A5C3Q524"/>
<evidence type="ECO:0000313" key="21">
    <source>
        <dbReference type="Proteomes" id="UP000305067"/>
    </source>
</evidence>
<evidence type="ECO:0000256" key="5">
    <source>
        <dbReference type="ARBA" id="ARBA00022723"/>
    </source>
</evidence>
<evidence type="ECO:0000256" key="6">
    <source>
        <dbReference type="ARBA" id="ARBA00022729"/>
    </source>
</evidence>
<feature type="binding site" evidence="17">
    <location>
        <position position="362"/>
    </location>
    <ligand>
        <name>substrate</name>
    </ligand>
</feature>
<evidence type="ECO:0000256" key="2">
    <source>
        <dbReference type="ARBA" id="ARBA00001913"/>
    </source>
</evidence>
<feature type="domain" description="Glycosyl hydrolase family 13 catalytic" evidence="19">
    <location>
        <begin position="33"/>
        <end position="387"/>
    </location>
</feature>
<protein>
    <recommendedName>
        <fullName evidence="4">alpha-amylase</fullName>
        <ecNumber evidence="4">3.2.1.1</ecNumber>
    </recommendedName>
</protein>
<gene>
    <name evidence="20" type="ORF">BDV98DRAFT_575814</name>
</gene>
<feature type="binding site" evidence="17">
    <location>
        <position position="102"/>
    </location>
    <ligand>
        <name>substrate</name>
    </ligand>
</feature>
<keyword evidence="7 20" id="KW-0378">Hydrolase</keyword>
<dbReference type="EC" id="3.2.1.1" evidence="4"/>
<evidence type="ECO:0000256" key="15">
    <source>
        <dbReference type="PIRSR" id="PIRSR001024-3"/>
    </source>
</evidence>
<dbReference type="OrthoDB" id="204980at2759"/>
<dbReference type="AlphaFoldDB" id="A0A5C3Q524"/>